<dbReference type="Proteomes" id="UP001243623">
    <property type="component" value="Chromosome"/>
</dbReference>
<dbReference type="Gene3D" id="3.40.50.1000">
    <property type="entry name" value="HAD superfamily/HAD-like"/>
    <property type="match status" value="1"/>
</dbReference>
<dbReference type="PROSITE" id="PS01228">
    <property type="entry name" value="COF_1"/>
    <property type="match status" value="1"/>
</dbReference>
<dbReference type="NCBIfam" id="TIGR01484">
    <property type="entry name" value="HAD-SF-IIB"/>
    <property type="match status" value="1"/>
</dbReference>
<dbReference type="InterPro" id="IPR000150">
    <property type="entry name" value="Cof"/>
</dbReference>
<gene>
    <name evidence="1" type="ORF">P3F81_02220</name>
</gene>
<keyword evidence="1" id="KW-0378">Hydrolase</keyword>
<reference evidence="1" key="1">
    <citation type="submission" date="2023-03" db="EMBL/GenBank/DDBJ databases">
        <title>Selenobaculum gbiensis gen. nov. sp. nov., a new bacterium isolated from the gut microbiota of IBD patient.</title>
        <authorList>
            <person name="Yeo S."/>
            <person name="Park H."/>
            <person name="Huh C.S."/>
        </authorList>
    </citation>
    <scope>NUCLEOTIDE SEQUENCE</scope>
    <source>
        <strain evidence="1">ICN-92133</strain>
    </source>
</reference>
<organism evidence="1 2">
    <name type="scientific">Selenobaculum gibii</name>
    <dbReference type="NCBI Taxonomy" id="3054208"/>
    <lineage>
        <taxon>Bacteria</taxon>
        <taxon>Bacillati</taxon>
        <taxon>Bacillota</taxon>
        <taxon>Negativicutes</taxon>
        <taxon>Selenomonadales</taxon>
        <taxon>Selenomonadaceae</taxon>
        <taxon>Selenobaculum</taxon>
    </lineage>
</organism>
<dbReference type="NCBIfam" id="TIGR00099">
    <property type="entry name" value="Cof-subfamily"/>
    <property type="match status" value="1"/>
</dbReference>
<dbReference type="InterPro" id="IPR006379">
    <property type="entry name" value="HAD-SF_hydro_IIB"/>
</dbReference>
<dbReference type="PANTHER" id="PTHR10000">
    <property type="entry name" value="PHOSPHOSERINE PHOSPHATASE"/>
    <property type="match status" value="1"/>
</dbReference>
<proteinExistence type="predicted"/>
<dbReference type="GO" id="GO:0005829">
    <property type="term" value="C:cytosol"/>
    <property type="evidence" value="ECO:0007669"/>
    <property type="project" value="TreeGrafter"/>
</dbReference>
<accession>A0A9Y2AJR3</accession>
<dbReference type="SFLD" id="SFLDG01140">
    <property type="entry name" value="C2.B:_Phosphomannomutase_and_P"/>
    <property type="match status" value="1"/>
</dbReference>
<dbReference type="SUPFAM" id="SSF56784">
    <property type="entry name" value="HAD-like"/>
    <property type="match status" value="1"/>
</dbReference>
<protein>
    <submittedName>
        <fullName evidence="1">Cof-type HAD-IIB family hydrolase</fullName>
    </submittedName>
</protein>
<dbReference type="SFLD" id="SFLDS00003">
    <property type="entry name" value="Haloacid_Dehalogenase"/>
    <property type="match status" value="1"/>
</dbReference>
<dbReference type="Gene3D" id="3.30.1240.10">
    <property type="match status" value="1"/>
</dbReference>
<evidence type="ECO:0000313" key="2">
    <source>
        <dbReference type="Proteomes" id="UP001243623"/>
    </source>
</evidence>
<name>A0A9Y2AJR3_9FIRM</name>
<dbReference type="GO" id="GO:0016791">
    <property type="term" value="F:phosphatase activity"/>
    <property type="evidence" value="ECO:0007669"/>
    <property type="project" value="TreeGrafter"/>
</dbReference>
<dbReference type="KEGG" id="sgbi:P3F81_02220"/>
<dbReference type="PANTHER" id="PTHR10000:SF8">
    <property type="entry name" value="HAD SUPERFAMILY HYDROLASE-LIKE, TYPE 3"/>
    <property type="match status" value="1"/>
</dbReference>
<evidence type="ECO:0000313" key="1">
    <source>
        <dbReference type="EMBL" id="WIW71167.1"/>
    </source>
</evidence>
<keyword evidence="2" id="KW-1185">Reference proteome</keyword>
<dbReference type="InterPro" id="IPR023214">
    <property type="entry name" value="HAD_sf"/>
</dbReference>
<dbReference type="InterPro" id="IPR036412">
    <property type="entry name" value="HAD-like_sf"/>
</dbReference>
<dbReference type="Pfam" id="PF08282">
    <property type="entry name" value="Hydrolase_3"/>
    <property type="match status" value="1"/>
</dbReference>
<dbReference type="RefSeq" id="WP_147666738.1">
    <property type="nucleotide sequence ID" value="NZ_CP120678.1"/>
</dbReference>
<sequence length="279" mass="31967">MIHYQDCILVTDMDGTLLNSNSKISEKNCKAIEFFKMHGGKFAIATGRTEKSVATFFKQAKPNAPCIFYNGAVLYDWDEQKFLKMQNVKSKELIEFLEDCMEIYPTLCIRVYTPDKNYIVTGEKSLNRFVVGSTMEFIFANLSEILNKSWLKVLLAEERDILETCKAKLNKYHLEDTTNHFFSADYYFEFVDKGVSKGAMVKMMKSLNEFEGKIVFATGDFHNDIEMLQVADVGIAPANAEPEVKAVADMISVTNDNDLIHQIIYHIIPDYFNKRMKGQ</sequence>
<dbReference type="GO" id="GO:0000287">
    <property type="term" value="F:magnesium ion binding"/>
    <property type="evidence" value="ECO:0007669"/>
    <property type="project" value="TreeGrafter"/>
</dbReference>
<dbReference type="EMBL" id="CP120678">
    <property type="protein sequence ID" value="WIW71167.1"/>
    <property type="molecule type" value="Genomic_DNA"/>
</dbReference>
<dbReference type="AlphaFoldDB" id="A0A9Y2AJR3"/>